<feature type="compositionally biased region" description="Polar residues" evidence="1">
    <location>
        <begin position="1"/>
        <end position="12"/>
    </location>
</feature>
<feature type="region of interest" description="Disordered" evidence="1">
    <location>
        <begin position="473"/>
        <end position="555"/>
    </location>
</feature>
<name>A0A8H6L7S1_9LECA</name>
<feature type="region of interest" description="Disordered" evidence="1">
    <location>
        <begin position="570"/>
        <end position="603"/>
    </location>
</feature>
<feature type="region of interest" description="Disordered" evidence="1">
    <location>
        <begin position="1"/>
        <end position="58"/>
    </location>
</feature>
<dbReference type="EMBL" id="JACCJC010000008">
    <property type="protein sequence ID" value="KAF6238695.1"/>
    <property type="molecule type" value="Genomic_DNA"/>
</dbReference>
<accession>A0A8H6L7S1</accession>
<feature type="compositionally biased region" description="Acidic residues" evidence="1">
    <location>
        <begin position="807"/>
        <end position="825"/>
    </location>
</feature>
<feature type="compositionally biased region" description="Polar residues" evidence="1">
    <location>
        <begin position="572"/>
        <end position="585"/>
    </location>
</feature>
<feature type="compositionally biased region" description="Polar residues" evidence="1">
    <location>
        <begin position="238"/>
        <end position="287"/>
    </location>
</feature>
<dbReference type="OrthoDB" id="4851482at2759"/>
<dbReference type="AlphaFoldDB" id="A0A8H6L7S1"/>
<feature type="compositionally biased region" description="Polar residues" evidence="1">
    <location>
        <begin position="301"/>
        <end position="327"/>
    </location>
</feature>
<sequence>MNSDSNPPTSTPRYIPPHRRSPTYHDQPYLTYDDLHRRYSPPNSPSLHMPQMQRSLSAEDLYQRYHGTSIQPGENQAQEFETQGQNSAGISALPPPSPPPPTPRDFEALRANRHRLISPQIRQPLRQPLSTRLPDPPVFNGVSTNVPFDDWKMRINDKLTHNNDHFPTYAFKIAYVITRLGDFQKMQELDVCCQNGRFEDMPLSNELLDSFDMDFYKAKTPGCLPSPNCSNPDLPGSGRQSPFASGYGSQPSHGSSGTDSNPSGLHLLQQSHESRKNTTPNTSNGHPSANQSFSNASNNSPKTLVQQGESSMTSASSTNARQSQTHIAPSGGLLCVPNNSFQNHAATASSNDPFEQTTPTGRPMSTYVPIAPKVLNNTSSASVPAEIQASPTLKPQHFVRHPSHLRHQIHPQLPQFSPFDTTASGIFTTDQVPDTMSLNYGFTDGQAPNVSLSHGDYQNVQHASNRPPFRRIASAQNPSRGSQVLQNHQPFQESSLRTSVTSNSGQNPWEAGHFQKPQYPDPQPMFQQQSIRSPYMGHHHLSGSPGKSMPSHSPKQYRMQLSDTRDARFMSQEPTDSGFNGSSPMSVKRELSSPGSDHVVSTPNFKSQMAPREIQKKRRVKQELKSNDDNEAVIDPVALQTADLTHLSPTDHTNVAALVDAMHNTDNVEDNLGMQKTWEKVRKAKALRIREVCVDLLSLTKQAQQQEGTPLGEKRPINQYASFEKRFDALCETLTFQKTVCKHLIEPPYSYSVVDDPQYAKDRVKNNRRINYQKAEAIRLGREHLGEKGQGKGKPMIKTKKRGQAQMEDDQDDEEKLGDEPLSDGETDRSLSALEPKFARPNPHTPKRTKPSTNSNQHHQQKASLEAAYLLQAQNLEDPFAQDLHQNIYASPQRPEHDRTLHRLAASQQMPTLDQHCDFQSSNETGNVFYGDNSTGGSDSEGLGGIGYGYS</sequence>
<feature type="compositionally biased region" description="Pro residues" evidence="1">
    <location>
        <begin position="93"/>
        <end position="103"/>
    </location>
</feature>
<feature type="region of interest" description="Disordered" evidence="1">
    <location>
        <begin position="77"/>
        <end position="105"/>
    </location>
</feature>
<proteinExistence type="predicted"/>
<comment type="caution">
    <text evidence="2">The sequence shown here is derived from an EMBL/GenBank/DDBJ whole genome shotgun (WGS) entry which is preliminary data.</text>
</comment>
<feature type="region of interest" description="Disordered" evidence="1">
    <location>
        <begin position="222"/>
        <end position="334"/>
    </location>
</feature>
<keyword evidence="3" id="KW-1185">Reference proteome</keyword>
<evidence type="ECO:0000313" key="2">
    <source>
        <dbReference type="EMBL" id="KAF6238695.1"/>
    </source>
</evidence>
<feature type="region of interest" description="Disordered" evidence="1">
    <location>
        <begin position="781"/>
        <end position="862"/>
    </location>
</feature>
<reference evidence="2 3" key="1">
    <citation type="journal article" date="2020" name="Genomics">
        <title>Complete, high-quality genomes from long-read metagenomic sequencing of two wolf lichen thalli reveals enigmatic genome architecture.</title>
        <authorList>
            <person name="McKenzie S.K."/>
            <person name="Walston R.F."/>
            <person name="Allen J.L."/>
        </authorList>
    </citation>
    <scope>NUCLEOTIDE SEQUENCE [LARGE SCALE GENOMIC DNA]</scope>
    <source>
        <strain evidence="2">WasteWater2</strain>
    </source>
</reference>
<dbReference type="Proteomes" id="UP000578531">
    <property type="component" value="Unassembled WGS sequence"/>
</dbReference>
<evidence type="ECO:0000313" key="3">
    <source>
        <dbReference type="Proteomes" id="UP000578531"/>
    </source>
</evidence>
<evidence type="ECO:0000256" key="1">
    <source>
        <dbReference type="SAM" id="MobiDB-lite"/>
    </source>
</evidence>
<gene>
    <name evidence="2" type="ORF">HO173_003201</name>
</gene>
<feature type="compositionally biased region" description="Polar residues" evidence="1">
    <location>
        <begin position="916"/>
        <end position="926"/>
    </location>
</feature>
<feature type="region of interest" description="Disordered" evidence="1">
    <location>
        <begin position="916"/>
        <end position="951"/>
    </location>
</feature>
<dbReference type="GeneID" id="59284870"/>
<feature type="compositionally biased region" description="Low complexity" evidence="1">
    <location>
        <begin position="288"/>
        <end position="300"/>
    </location>
</feature>
<protein>
    <submittedName>
        <fullName evidence="2">Uncharacterized protein</fullName>
    </submittedName>
</protein>
<feature type="compositionally biased region" description="Polar residues" evidence="1">
    <location>
        <begin position="77"/>
        <end position="89"/>
    </location>
</feature>
<organism evidence="2 3">
    <name type="scientific">Letharia columbiana</name>
    <dbReference type="NCBI Taxonomy" id="112416"/>
    <lineage>
        <taxon>Eukaryota</taxon>
        <taxon>Fungi</taxon>
        <taxon>Dikarya</taxon>
        <taxon>Ascomycota</taxon>
        <taxon>Pezizomycotina</taxon>
        <taxon>Lecanoromycetes</taxon>
        <taxon>OSLEUM clade</taxon>
        <taxon>Lecanoromycetidae</taxon>
        <taxon>Lecanorales</taxon>
        <taxon>Lecanorineae</taxon>
        <taxon>Parmeliaceae</taxon>
        <taxon>Letharia</taxon>
    </lineage>
</organism>
<feature type="compositionally biased region" description="Polar residues" evidence="1">
    <location>
        <begin position="593"/>
        <end position="603"/>
    </location>
</feature>
<dbReference type="RefSeq" id="XP_037167994.1">
    <property type="nucleotide sequence ID" value="XM_037305129.1"/>
</dbReference>
<feature type="compositionally biased region" description="Gly residues" evidence="1">
    <location>
        <begin position="942"/>
        <end position="951"/>
    </location>
</feature>
<feature type="compositionally biased region" description="Polar residues" evidence="1">
    <location>
        <begin position="474"/>
        <end position="507"/>
    </location>
</feature>
<feature type="compositionally biased region" description="Basic and acidic residues" evidence="1">
    <location>
        <begin position="781"/>
        <end position="790"/>
    </location>
</feature>